<comment type="caution">
    <text evidence="3">The sequence shown here is derived from an EMBL/GenBank/DDBJ whole genome shotgun (WGS) entry which is preliminary data.</text>
</comment>
<feature type="compositionally biased region" description="Polar residues" evidence="1">
    <location>
        <begin position="310"/>
        <end position="321"/>
    </location>
</feature>
<keyword evidence="4" id="KW-1185">Reference proteome</keyword>
<name>A0A2G8S3G8_9APHY</name>
<reference evidence="3 4" key="1">
    <citation type="journal article" date="2015" name="Sci. Rep.">
        <title>Chromosome-level genome map provides insights into diverse defense mechanisms in the medicinal fungus Ganoderma sinense.</title>
        <authorList>
            <person name="Zhu Y."/>
            <person name="Xu J."/>
            <person name="Sun C."/>
            <person name="Zhou S."/>
            <person name="Xu H."/>
            <person name="Nelson D.R."/>
            <person name="Qian J."/>
            <person name="Song J."/>
            <person name="Luo H."/>
            <person name="Xiang L."/>
            <person name="Li Y."/>
            <person name="Xu Z."/>
            <person name="Ji A."/>
            <person name="Wang L."/>
            <person name="Lu S."/>
            <person name="Hayward A."/>
            <person name="Sun W."/>
            <person name="Li X."/>
            <person name="Schwartz D.C."/>
            <person name="Wang Y."/>
            <person name="Chen S."/>
        </authorList>
    </citation>
    <scope>NUCLEOTIDE SEQUENCE [LARGE SCALE GENOMIC DNA]</scope>
    <source>
        <strain evidence="3 4">ZZ0214-1</strain>
    </source>
</reference>
<evidence type="ECO:0000256" key="1">
    <source>
        <dbReference type="SAM" id="MobiDB-lite"/>
    </source>
</evidence>
<keyword evidence="2" id="KW-0472">Membrane</keyword>
<dbReference type="AlphaFoldDB" id="A0A2G8S3G8"/>
<dbReference type="Proteomes" id="UP000230002">
    <property type="component" value="Unassembled WGS sequence"/>
</dbReference>
<feature type="transmembrane region" description="Helical" evidence="2">
    <location>
        <begin position="118"/>
        <end position="139"/>
    </location>
</feature>
<proteinExistence type="predicted"/>
<evidence type="ECO:0000313" key="4">
    <source>
        <dbReference type="Proteomes" id="UP000230002"/>
    </source>
</evidence>
<feature type="transmembrane region" description="Helical" evidence="2">
    <location>
        <begin position="160"/>
        <end position="186"/>
    </location>
</feature>
<feature type="transmembrane region" description="Helical" evidence="2">
    <location>
        <begin position="82"/>
        <end position="112"/>
    </location>
</feature>
<sequence>MSTGIYVAALIWNRWEANHLVSGAMDGLFSPSYDGRREMAAFDGGMRKQFSMAVFGLEINWILGDAIVWWRACVIWRTKAVYCIGPVLVACTLGLPQFFLSALVSTTGLALLEVYNPFLEVFAIFSLATNVLATSLIAYKAWEHRRFVKKYFSQAGTKSQVLKTLALLVESGSVYCALMIFIIVYYTREKLVPSESPAGDAGLVFTKVGGTYFVYGCIGPLVAIYPTIIVFLIALKQSPIDNGVLSQVYQAHHERLADDPSPGLSGDGGVKSTLVFQDSTFQTQSSAGGDMGDSTDVEGMAASDCRIGSTRSLTRGSSMGDSRSRHGGKVIDSLV</sequence>
<organism evidence="3 4">
    <name type="scientific">Ganoderma sinense ZZ0214-1</name>
    <dbReference type="NCBI Taxonomy" id="1077348"/>
    <lineage>
        <taxon>Eukaryota</taxon>
        <taxon>Fungi</taxon>
        <taxon>Dikarya</taxon>
        <taxon>Basidiomycota</taxon>
        <taxon>Agaricomycotina</taxon>
        <taxon>Agaricomycetes</taxon>
        <taxon>Polyporales</taxon>
        <taxon>Polyporaceae</taxon>
        <taxon>Ganoderma</taxon>
    </lineage>
</organism>
<feature type="region of interest" description="Disordered" evidence="1">
    <location>
        <begin position="310"/>
        <end position="335"/>
    </location>
</feature>
<dbReference type="EMBL" id="AYKW01000025">
    <property type="protein sequence ID" value="PIL28294.1"/>
    <property type="molecule type" value="Genomic_DNA"/>
</dbReference>
<feature type="transmembrane region" description="Helical" evidence="2">
    <location>
        <begin position="212"/>
        <end position="235"/>
    </location>
</feature>
<evidence type="ECO:0000256" key="2">
    <source>
        <dbReference type="SAM" id="Phobius"/>
    </source>
</evidence>
<keyword evidence="2" id="KW-0812">Transmembrane</keyword>
<evidence type="ECO:0000313" key="3">
    <source>
        <dbReference type="EMBL" id="PIL28294.1"/>
    </source>
</evidence>
<keyword evidence="2" id="KW-1133">Transmembrane helix</keyword>
<protein>
    <submittedName>
        <fullName evidence="3">Uncharacterized protein</fullName>
    </submittedName>
</protein>
<gene>
    <name evidence="3" type="ORF">GSI_09582</name>
</gene>
<accession>A0A2G8S3G8</accession>
<dbReference type="OrthoDB" id="2757062at2759"/>